<dbReference type="OrthoDB" id="129597at2"/>
<dbReference type="AlphaFoldDB" id="A0A1A7P1G8"/>
<comment type="caution">
    <text evidence="2">The sequence shown here is derived from an EMBL/GenBank/DDBJ whole genome shotgun (WGS) entry which is preliminary data.</text>
</comment>
<dbReference type="PATRIC" id="fig|505341.3.peg.486"/>
<dbReference type="Proteomes" id="UP000092649">
    <property type="component" value="Unassembled WGS sequence"/>
</dbReference>
<proteinExistence type="predicted"/>
<evidence type="ECO:0000313" key="2">
    <source>
        <dbReference type="EMBL" id="OBW95675.1"/>
    </source>
</evidence>
<accession>A0A1A7P1G8</accession>
<feature type="domain" description="HTH cro/C1-type" evidence="1">
    <location>
        <begin position="33"/>
        <end position="87"/>
    </location>
</feature>
<dbReference type="SMART" id="SM00530">
    <property type="entry name" value="HTH_XRE"/>
    <property type="match status" value="1"/>
</dbReference>
<dbReference type="InterPro" id="IPR001387">
    <property type="entry name" value="Cro/C1-type_HTH"/>
</dbReference>
<dbReference type="InterPro" id="IPR010982">
    <property type="entry name" value="Lambda_DNA-bd_dom_sf"/>
</dbReference>
<gene>
    <name evidence="2" type="ORF">QS62_02420</name>
</gene>
<protein>
    <submittedName>
        <fullName evidence="2">Cro/Cl family transcriptional regulator</fullName>
    </submittedName>
</protein>
<keyword evidence="3" id="KW-1185">Reference proteome</keyword>
<dbReference type="EMBL" id="JTJL01000008">
    <property type="protein sequence ID" value="OBW95675.1"/>
    <property type="molecule type" value="Genomic_DNA"/>
</dbReference>
<dbReference type="PROSITE" id="PS50943">
    <property type="entry name" value="HTH_CROC1"/>
    <property type="match status" value="1"/>
</dbReference>
<name>A0A1A7P1G8_9PAST</name>
<dbReference type="GO" id="GO:0003677">
    <property type="term" value="F:DNA binding"/>
    <property type="evidence" value="ECO:0007669"/>
    <property type="project" value="InterPro"/>
</dbReference>
<evidence type="ECO:0000313" key="3">
    <source>
        <dbReference type="Proteomes" id="UP000092649"/>
    </source>
</evidence>
<dbReference type="Pfam" id="PF01381">
    <property type="entry name" value="HTH_3"/>
    <property type="match status" value="1"/>
</dbReference>
<sequence>MSVKFRDLMNNLPAEKQAKVKEMADEMRMELQLYRIREELELSQKQMAEALNISQPSVVALEKRGNDIKLSSIKRYVEAMGGALNLSIKLPSGKTVTFNL</sequence>
<dbReference type="Gene3D" id="1.10.260.40">
    <property type="entry name" value="lambda repressor-like DNA-binding domains"/>
    <property type="match status" value="1"/>
</dbReference>
<reference evidence="2 3" key="1">
    <citation type="submission" date="2014-11" db="EMBL/GenBank/DDBJ databases">
        <title>Pan-genome of Gallibacterium spp.</title>
        <authorList>
            <person name="Kudirkiene E."/>
            <person name="Bojesen A.M."/>
        </authorList>
    </citation>
    <scope>NUCLEOTIDE SEQUENCE [LARGE SCALE GENOMIC DNA]</scope>
    <source>
        <strain evidence="2 3">F150</strain>
    </source>
</reference>
<dbReference type="CDD" id="cd00093">
    <property type="entry name" value="HTH_XRE"/>
    <property type="match status" value="1"/>
</dbReference>
<evidence type="ECO:0000259" key="1">
    <source>
        <dbReference type="PROSITE" id="PS50943"/>
    </source>
</evidence>
<dbReference type="RefSeq" id="WP_066105384.1">
    <property type="nucleotide sequence ID" value="NZ_JTJL01000008.1"/>
</dbReference>
<organism evidence="2 3">
    <name type="scientific">Gallibacterium salpingitidis</name>
    <dbReference type="NCBI Taxonomy" id="505341"/>
    <lineage>
        <taxon>Bacteria</taxon>
        <taxon>Pseudomonadati</taxon>
        <taxon>Pseudomonadota</taxon>
        <taxon>Gammaproteobacteria</taxon>
        <taxon>Pasteurellales</taxon>
        <taxon>Pasteurellaceae</taxon>
        <taxon>Gallibacterium</taxon>
    </lineage>
</organism>
<dbReference type="SUPFAM" id="SSF47413">
    <property type="entry name" value="lambda repressor-like DNA-binding domains"/>
    <property type="match status" value="1"/>
</dbReference>